<dbReference type="InterPro" id="IPR013786">
    <property type="entry name" value="AcylCoA_DH/ox_N"/>
</dbReference>
<dbReference type="Gene3D" id="1.10.540.10">
    <property type="entry name" value="Acyl-CoA dehydrogenase/oxidase, N-terminal domain"/>
    <property type="match status" value="1"/>
</dbReference>
<name>A0ABT2JNJ0_9ACTN</name>
<keyword evidence="10" id="KW-1185">Reference proteome</keyword>
<keyword evidence="5" id="KW-0560">Oxidoreductase</keyword>
<comment type="similarity">
    <text evidence="2 5">Belongs to the acyl-CoA dehydrogenase family.</text>
</comment>
<dbReference type="PROSITE" id="PS00072">
    <property type="entry name" value="ACYL_COA_DH_1"/>
    <property type="match status" value="1"/>
</dbReference>
<dbReference type="Pfam" id="PF02770">
    <property type="entry name" value="Acyl-CoA_dh_M"/>
    <property type="match status" value="1"/>
</dbReference>
<reference evidence="9 10" key="1">
    <citation type="submission" date="2021-10" db="EMBL/GenBank/DDBJ databases">
        <title>Streptomyces gossypii sp. nov., isolated from soil collected from cotton field.</title>
        <authorList>
            <person name="Ge X."/>
            <person name="Chen X."/>
            <person name="Liu W."/>
        </authorList>
    </citation>
    <scope>NUCLEOTIDE SEQUENCE [LARGE SCALE GENOMIC DNA]</scope>
    <source>
        <strain evidence="9 10">N2-109</strain>
    </source>
</reference>
<dbReference type="InterPro" id="IPR037069">
    <property type="entry name" value="AcylCoA_DH/ox_N_sf"/>
</dbReference>
<dbReference type="Gene3D" id="1.20.140.10">
    <property type="entry name" value="Butyryl-CoA Dehydrogenase, subunit A, domain 3"/>
    <property type="match status" value="1"/>
</dbReference>
<keyword evidence="3 5" id="KW-0285">Flavoprotein</keyword>
<dbReference type="SUPFAM" id="SSF56645">
    <property type="entry name" value="Acyl-CoA dehydrogenase NM domain-like"/>
    <property type="match status" value="1"/>
</dbReference>
<feature type="domain" description="Acyl-CoA dehydrogenase/oxidase N-terminal" evidence="8">
    <location>
        <begin position="8"/>
        <end position="119"/>
    </location>
</feature>
<evidence type="ECO:0000256" key="4">
    <source>
        <dbReference type="ARBA" id="ARBA00022827"/>
    </source>
</evidence>
<evidence type="ECO:0000259" key="8">
    <source>
        <dbReference type="Pfam" id="PF02771"/>
    </source>
</evidence>
<protein>
    <submittedName>
        <fullName evidence="9">Acyl-CoA dehydrogenase family protein</fullName>
    </submittedName>
</protein>
<keyword evidence="4 5" id="KW-0274">FAD</keyword>
<sequence>MRESELEPEHLAFRDMVRDFVEREIVPHHAEWERAGLVDREVWRTAGKLGLLGIDVAEEYGGGGVWDFRYQAIISEEIMRVGATGVGFALHNDVVAPYLLELATAEQKQRWLPGFCSGELISAIAITEPEAGSDLQAIRTTARQDGDSYVLNGAKTFITNGIHADLVIVVARTGTGAGSRGLSLLVVERGMPGFTRGAKLEKIGMAAQDTAELFFDDVRVPAANLLGRAGRAFLHLANNLPQERLGIAAYAVAAAETAFAQTLEYCKSRSAFGQPIGAFQHIRFELAEMATELDVTRTYVDRAIAEHNAGRLDAVAAAKAKWWCTDVQRRVLDRCVQLHGGYGFMRETPVARAFVDNRVHPIYGGTNEIMKELIGHDLGV</sequence>
<accession>A0ABT2JNJ0</accession>
<proteinExistence type="inferred from homology"/>
<dbReference type="InterPro" id="IPR006089">
    <property type="entry name" value="Acyl-CoA_DH_CS"/>
</dbReference>
<evidence type="ECO:0000256" key="2">
    <source>
        <dbReference type="ARBA" id="ARBA00009347"/>
    </source>
</evidence>
<dbReference type="Proteomes" id="UP001156389">
    <property type="component" value="Unassembled WGS sequence"/>
</dbReference>
<dbReference type="PROSITE" id="PS00073">
    <property type="entry name" value="ACYL_COA_DH_2"/>
    <property type="match status" value="1"/>
</dbReference>
<evidence type="ECO:0000313" key="9">
    <source>
        <dbReference type="EMBL" id="MCT2589316.1"/>
    </source>
</evidence>
<comment type="caution">
    <text evidence="9">The sequence shown here is derived from an EMBL/GenBank/DDBJ whole genome shotgun (WGS) entry which is preliminary data.</text>
</comment>
<dbReference type="InterPro" id="IPR036250">
    <property type="entry name" value="AcylCo_DH-like_C"/>
</dbReference>
<evidence type="ECO:0000256" key="5">
    <source>
        <dbReference type="RuleBase" id="RU362125"/>
    </source>
</evidence>
<evidence type="ECO:0000256" key="1">
    <source>
        <dbReference type="ARBA" id="ARBA00001974"/>
    </source>
</evidence>
<dbReference type="SUPFAM" id="SSF47203">
    <property type="entry name" value="Acyl-CoA dehydrogenase C-terminal domain-like"/>
    <property type="match status" value="1"/>
</dbReference>
<dbReference type="RefSeq" id="WP_260216294.1">
    <property type="nucleotide sequence ID" value="NZ_JAJAGO010000002.1"/>
</dbReference>
<dbReference type="EMBL" id="JAJAGO010000002">
    <property type="protein sequence ID" value="MCT2589316.1"/>
    <property type="molecule type" value="Genomic_DNA"/>
</dbReference>
<dbReference type="Pfam" id="PF02771">
    <property type="entry name" value="Acyl-CoA_dh_N"/>
    <property type="match status" value="1"/>
</dbReference>
<gene>
    <name evidence="9" type="ORF">LHJ74_05100</name>
</gene>
<dbReference type="InterPro" id="IPR006091">
    <property type="entry name" value="Acyl-CoA_Oxase/DH_mid-dom"/>
</dbReference>
<dbReference type="InterPro" id="IPR046373">
    <property type="entry name" value="Acyl-CoA_Oxase/DH_mid-dom_sf"/>
</dbReference>
<evidence type="ECO:0000259" key="7">
    <source>
        <dbReference type="Pfam" id="PF02770"/>
    </source>
</evidence>
<dbReference type="Pfam" id="PF00441">
    <property type="entry name" value="Acyl-CoA_dh_1"/>
    <property type="match status" value="1"/>
</dbReference>
<dbReference type="Gene3D" id="2.40.110.10">
    <property type="entry name" value="Butyryl-CoA Dehydrogenase, subunit A, domain 2"/>
    <property type="match status" value="1"/>
</dbReference>
<evidence type="ECO:0000256" key="3">
    <source>
        <dbReference type="ARBA" id="ARBA00022630"/>
    </source>
</evidence>
<feature type="domain" description="Acyl-CoA dehydrogenase/oxidase C-terminal" evidence="6">
    <location>
        <begin position="238"/>
        <end position="376"/>
    </location>
</feature>
<dbReference type="PANTHER" id="PTHR43884:SF12">
    <property type="entry name" value="ISOVALERYL-COA DEHYDROGENASE, MITOCHONDRIAL-RELATED"/>
    <property type="match status" value="1"/>
</dbReference>
<dbReference type="InterPro" id="IPR009075">
    <property type="entry name" value="AcylCo_DH/oxidase_C"/>
</dbReference>
<dbReference type="PANTHER" id="PTHR43884">
    <property type="entry name" value="ACYL-COA DEHYDROGENASE"/>
    <property type="match status" value="1"/>
</dbReference>
<evidence type="ECO:0000259" key="6">
    <source>
        <dbReference type="Pfam" id="PF00441"/>
    </source>
</evidence>
<organism evidence="9 10">
    <name type="scientific">Streptomyces gossypii</name>
    <dbReference type="NCBI Taxonomy" id="2883101"/>
    <lineage>
        <taxon>Bacteria</taxon>
        <taxon>Bacillati</taxon>
        <taxon>Actinomycetota</taxon>
        <taxon>Actinomycetes</taxon>
        <taxon>Kitasatosporales</taxon>
        <taxon>Streptomycetaceae</taxon>
        <taxon>Streptomyces</taxon>
    </lineage>
</organism>
<comment type="cofactor">
    <cofactor evidence="1 5">
        <name>FAD</name>
        <dbReference type="ChEBI" id="CHEBI:57692"/>
    </cofactor>
</comment>
<feature type="domain" description="Acyl-CoA oxidase/dehydrogenase middle" evidence="7">
    <location>
        <begin position="123"/>
        <end position="218"/>
    </location>
</feature>
<evidence type="ECO:0000313" key="10">
    <source>
        <dbReference type="Proteomes" id="UP001156389"/>
    </source>
</evidence>
<dbReference type="InterPro" id="IPR009100">
    <property type="entry name" value="AcylCoA_DH/oxidase_NM_dom_sf"/>
</dbReference>